<dbReference type="Proteomes" id="UP000256718">
    <property type="component" value="Unassembled WGS sequence"/>
</dbReference>
<evidence type="ECO:0000313" key="1">
    <source>
        <dbReference type="EMBL" id="RDY78048.1"/>
    </source>
</evidence>
<evidence type="ECO:0000313" key="2">
    <source>
        <dbReference type="Proteomes" id="UP000256718"/>
    </source>
</evidence>
<gene>
    <name evidence="1" type="ORF">C4618_10805</name>
</gene>
<proteinExistence type="predicted"/>
<dbReference type="EMBL" id="QHGZ01000218">
    <property type="protein sequence ID" value="RDY78048.1"/>
    <property type="molecule type" value="Genomic_DNA"/>
</dbReference>
<name>A0A3A6Q4Z3_STRAG</name>
<organism evidence="1 2">
    <name type="scientific">Streptococcus agalactiae</name>
    <dbReference type="NCBI Taxonomy" id="1311"/>
    <lineage>
        <taxon>Bacteria</taxon>
        <taxon>Bacillati</taxon>
        <taxon>Bacillota</taxon>
        <taxon>Bacilli</taxon>
        <taxon>Lactobacillales</taxon>
        <taxon>Streptococcaceae</taxon>
        <taxon>Streptococcus</taxon>
    </lineage>
</organism>
<dbReference type="AlphaFoldDB" id="A0A3A6Q4Z3"/>
<accession>A0A3A6Q4Z3</accession>
<comment type="caution">
    <text evidence="1">The sequence shown here is derived from an EMBL/GenBank/DDBJ whole genome shotgun (WGS) entry which is preliminary data.</text>
</comment>
<sequence>MNIVSQLYDLNMTSKNNDILSLNYLKNSLTIF</sequence>
<protein>
    <submittedName>
        <fullName evidence="1">Uncharacterized protein</fullName>
    </submittedName>
</protein>
<reference evidence="1 2" key="1">
    <citation type="journal article" date="2018" name="Emerg. Microbes Infect.">
        <title>Phenotypic and molecular analysis of nontypeable Group B streptococci: identification of cps2a and hybrid cps2a/cps5 Group B streptococcal capsule gene clusters.</title>
        <authorList>
            <person name="Alhhazmi A."/>
            <person name="Tyrrell G.J."/>
        </authorList>
    </citation>
    <scope>NUCLEOTIDE SEQUENCE [LARGE SCALE GENOMIC DNA]</scope>
    <source>
        <strain evidence="1 2">PLGBS17</strain>
    </source>
</reference>